<keyword evidence="6 8" id="KW-0472">Membrane</keyword>
<keyword evidence="4 8" id="KW-0812">Transmembrane</keyword>
<comment type="subcellular location">
    <subcellularLocation>
        <location evidence="1">Cell membrane</location>
        <topology evidence="1">Single-pass membrane protein</topology>
    </subcellularLocation>
</comment>
<evidence type="ECO:0000256" key="6">
    <source>
        <dbReference type="ARBA" id="ARBA00023136"/>
    </source>
</evidence>
<evidence type="ECO:0000313" key="11">
    <source>
        <dbReference type="EMBL" id="ANP42082.1"/>
    </source>
</evidence>
<dbReference type="Gene3D" id="3.30.1330.60">
    <property type="entry name" value="OmpA-like domain"/>
    <property type="match status" value="1"/>
</dbReference>
<evidence type="ECO:0000259" key="9">
    <source>
        <dbReference type="Pfam" id="PF00691"/>
    </source>
</evidence>
<evidence type="ECO:0000259" key="10">
    <source>
        <dbReference type="Pfam" id="PF13677"/>
    </source>
</evidence>
<keyword evidence="3" id="KW-1003">Cell membrane</keyword>
<evidence type="ECO:0000256" key="4">
    <source>
        <dbReference type="ARBA" id="ARBA00022692"/>
    </source>
</evidence>
<accession>A0A1B1A692</accession>
<dbReference type="Pfam" id="PF00691">
    <property type="entry name" value="OmpA"/>
    <property type="match status" value="1"/>
</dbReference>
<dbReference type="Pfam" id="PF13677">
    <property type="entry name" value="MotB_plug"/>
    <property type="match status" value="1"/>
</dbReference>
<evidence type="ECO:0000256" key="2">
    <source>
        <dbReference type="ARBA" id="ARBA00008914"/>
    </source>
</evidence>
<gene>
    <name evidence="11" type="ORF">K529_014990</name>
</gene>
<dbReference type="InterPro" id="IPR036737">
    <property type="entry name" value="OmpA-like_sf"/>
</dbReference>
<name>A0A1B1A692_9RHOB</name>
<comment type="similarity">
    <text evidence="2">Belongs to the MotB family.</text>
</comment>
<dbReference type="Proteomes" id="UP000013243">
    <property type="component" value="Chromosome"/>
</dbReference>
<dbReference type="PANTHER" id="PTHR30329:SF21">
    <property type="entry name" value="LIPOPROTEIN YIAD-RELATED"/>
    <property type="match status" value="1"/>
</dbReference>
<evidence type="ECO:0000313" key="12">
    <source>
        <dbReference type="Proteomes" id="UP000013243"/>
    </source>
</evidence>
<sequence length="279" mass="30237">MTAQSNEAPIIIKKVKKGGGEGHHGGAWKVAYADFVTAMMAFFLLMWLLNATTEKQRKGLADYFSPSIPLSRVSGGGNGAFQGDTMFTEDVKPQNGIGATKENPTDASRSQGDTGVADDQQSDEAEEANFLKIEEALMGRGGESMVSIDMARHIVTRVTDEGLIIELFETEDAKLFENGSERPTILMRDLLRMVARVTASVENNVAIGGHVASTPVVIANNPVWALSHARADATRELLETGGMQAKRISRVTGYADRDLASKNPMSARNNRINITLLRK</sequence>
<evidence type="ECO:0000256" key="5">
    <source>
        <dbReference type="ARBA" id="ARBA00022989"/>
    </source>
</evidence>
<keyword evidence="5 8" id="KW-1133">Transmembrane helix</keyword>
<dbReference type="EMBL" id="CP015230">
    <property type="protein sequence ID" value="ANP42082.1"/>
    <property type="molecule type" value="Genomic_DNA"/>
</dbReference>
<evidence type="ECO:0000256" key="8">
    <source>
        <dbReference type="SAM" id="Phobius"/>
    </source>
</evidence>
<dbReference type="InterPro" id="IPR050330">
    <property type="entry name" value="Bact_OuterMem_StrucFunc"/>
</dbReference>
<dbReference type="InterPro" id="IPR006665">
    <property type="entry name" value="OmpA-like"/>
</dbReference>
<dbReference type="RefSeq" id="WP_005607878.1">
    <property type="nucleotide sequence ID" value="NZ_CP015230.1"/>
</dbReference>
<protein>
    <submittedName>
        <fullName evidence="11">Chemotaxis protein MotB</fullName>
    </submittedName>
</protein>
<feature type="domain" description="Motility protein B-like N-terminal" evidence="10">
    <location>
        <begin position="13"/>
        <end position="66"/>
    </location>
</feature>
<dbReference type="InterPro" id="IPR025713">
    <property type="entry name" value="MotB-like_N_dom"/>
</dbReference>
<dbReference type="AlphaFoldDB" id="A0A1B1A692"/>
<feature type="region of interest" description="Disordered" evidence="7">
    <location>
        <begin position="83"/>
        <end position="124"/>
    </location>
</feature>
<feature type="domain" description="OmpA-like" evidence="9">
    <location>
        <begin position="189"/>
        <end position="270"/>
    </location>
</feature>
<evidence type="ECO:0000256" key="7">
    <source>
        <dbReference type="SAM" id="MobiDB-lite"/>
    </source>
</evidence>
<dbReference type="KEGG" id="rmb:K529_014990"/>
<reference evidence="11 12" key="1">
    <citation type="journal article" date="2016" name="ISME J.">
        <title>Global occurrence and heterogeneity of the Roseobacter-clade species Ruegeria mobilis.</title>
        <authorList>
            <person name="Sonnenschein E."/>
            <person name="Gram L."/>
        </authorList>
    </citation>
    <scope>NUCLEOTIDE SEQUENCE [LARGE SCALE GENOMIC DNA]</scope>
    <source>
        <strain evidence="11 12">F1926</strain>
    </source>
</reference>
<organism evidence="11 12">
    <name type="scientific">Tritonibacter mobilis F1926</name>
    <dbReference type="NCBI Taxonomy" id="1265309"/>
    <lineage>
        <taxon>Bacteria</taxon>
        <taxon>Pseudomonadati</taxon>
        <taxon>Pseudomonadota</taxon>
        <taxon>Alphaproteobacteria</taxon>
        <taxon>Rhodobacterales</taxon>
        <taxon>Paracoccaceae</taxon>
        <taxon>Tritonibacter</taxon>
    </lineage>
</organism>
<dbReference type="OrthoDB" id="7170686at2"/>
<evidence type="ECO:0000256" key="3">
    <source>
        <dbReference type="ARBA" id="ARBA00022475"/>
    </source>
</evidence>
<dbReference type="SUPFAM" id="SSF103088">
    <property type="entry name" value="OmpA-like"/>
    <property type="match status" value="1"/>
</dbReference>
<dbReference type="STRING" id="1265309.K529_014990"/>
<evidence type="ECO:0000256" key="1">
    <source>
        <dbReference type="ARBA" id="ARBA00004162"/>
    </source>
</evidence>
<feature type="transmembrane region" description="Helical" evidence="8">
    <location>
        <begin position="30"/>
        <end position="49"/>
    </location>
</feature>
<proteinExistence type="inferred from homology"/>
<dbReference type="PANTHER" id="PTHR30329">
    <property type="entry name" value="STATOR ELEMENT OF FLAGELLAR MOTOR COMPLEX"/>
    <property type="match status" value="1"/>
</dbReference>
<dbReference type="GO" id="GO:0005886">
    <property type="term" value="C:plasma membrane"/>
    <property type="evidence" value="ECO:0007669"/>
    <property type="project" value="UniProtKB-SubCell"/>
</dbReference>
<dbReference type="GeneID" id="28251166"/>